<feature type="domain" description="DUF6533" evidence="2">
    <location>
        <begin position="18"/>
        <end position="60"/>
    </location>
</feature>
<organism evidence="3 4">
    <name type="scientific">Coprinellus micaceus</name>
    <name type="common">Glistening ink-cap mushroom</name>
    <name type="synonym">Coprinus micaceus</name>
    <dbReference type="NCBI Taxonomy" id="71717"/>
    <lineage>
        <taxon>Eukaryota</taxon>
        <taxon>Fungi</taxon>
        <taxon>Dikarya</taxon>
        <taxon>Basidiomycota</taxon>
        <taxon>Agaricomycotina</taxon>
        <taxon>Agaricomycetes</taxon>
        <taxon>Agaricomycetidae</taxon>
        <taxon>Agaricales</taxon>
        <taxon>Agaricineae</taxon>
        <taxon>Psathyrellaceae</taxon>
        <taxon>Coprinellus</taxon>
    </lineage>
</organism>
<protein>
    <recommendedName>
        <fullName evidence="2">DUF6533 domain-containing protein</fullName>
    </recommendedName>
</protein>
<evidence type="ECO:0000313" key="3">
    <source>
        <dbReference type="EMBL" id="TEB20728.1"/>
    </source>
</evidence>
<proteinExistence type="predicted"/>
<keyword evidence="1" id="KW-0472">Membrane</keyword>
<evidence type="ECO:0000259" key="2">
    <source>
        <dbReference type="Pfam" id="PF20151"/>
    </source>
</evidence>
<sequence>MYHDLTTDAVRAAQLVNYFSAAGMAIMIADYLHTLPQEVRLVWPTKMSIPKLIFLLVRYGNFLFAALVYLYALTPAPVLFLGRVSQDVYRHRNPGSVTVDIWVKPSYTFESGAFAGCDRKVL</sequence>
<gene>
    <name evidence="3" type="ORF">FA13DRAFT_1800711</name>
</gene>
<keyword evidence="1" id="KW-0812">Transmembrane</keyword>
<accession>A0A4Y7SGN1</accession>
<keyword evidence="4" id="KW-1185">Reference proteome</keyword>
<evidence type="ECO:0000313" key="4">
    <source>
        <dbReference type="Proteomes" id="UP000298030"/>
    </source>
</evidence>
<feature type="transmembrane region" description="Helical" evidence="1">
    <location>
        <begin position="12"/>
        <end position="32"/>
    </location>
</feature>
<reference evidence="3 4" key="1">
    <citation type="journal article" date="2019" name="Nat. Ecol. Evol.">
        <title>Megaphylogeny resolves global patterns of mushroom evolution.</title>
        <authorList>
            <person name="Varga T."/>
            <person name="Krizsan K."/>
            <person name="Foldi C."/>
            <person name="Dima B."/>
            <person name="Sanchez-Garcia M."/>
            <person name="Sanchez-Ramirez S."/>
            <person name="Szollosi G.J."/>
            <person name="Szarkandi J.G."/>
            <person name="Papp V."/>
            <person name="Albert L."/>
            <person name="Andreopoulos W."/>
            <person name="Angelini C."/>
            <person name="Antonin V."/>
            <person name="Barry K.W."/>
            <person name="Bougher N.L."/>
            <person name="Buchanan P."/>
            <person name="Buyck B."/>
            <person name="Bense V."/>
            <person name="Catcheside P."/>
            <person name="Chovatia M."/>
            <person name="Cooper J."/>
            <person name="Damon W."/>
            <person name="Desjardin D."/>
            <person name="Finy P."/>
            <person name="Geml J."/>
            <person name="Haridas S."/>
            <person name="Hughes K."/>
            <person name="Justo A."/>
            <person name="Karasinski D."/>
            <person name="Kautmanova I."/>
            <person name="Kiss B."/>
            <person name="Kocsube S."/>
            <person name="Kotiranta H."/>
            <person name="LaButti K.M."/>
            <person name="Lechner B.E."/>
            <person name="Liimatainen K."/>
            <person name="Lipzen A."/>
            <person name="Lukacs Z."/>
            <person name="Mihaltcheva S."/>
            <person name="Morgado L.N."/>
            <person name="Niskanen T."/>
            <person name="Noordeloos M.E."/>
            <person name="Ohm R.A."/>
            <person name="Ortiz-Santana B."/>
            <person name="Ovrebo C."/>
            <person name="Racz N."/>
            <person name="Riley R."/>
            <person name="Savchenko A."/>
            <person name="Shiryaev A."/>
            <person name="Soop K."/>
            <person name="Spirin V."/>
            <person name="Szebenyi C."/>
            <person name="Tomsovsky M."/>
            <person name="Tulloss R.E."/>
            <person name="Uehling J."/>
            <person name="Grigoriev I.V."/>
            <person name="Vagvolgyi C."/>
            <person name="Papp T."/>
            <person name="Martin F.M."/>
            <person name="Miettinen O."/>
            <person name="Hibbett D.S."/>
            <person name="Nagy L.G."/>
        </authorList>
    </citation>
    <scope>NUCLEOTIDE SEQUENCE [LARGE SCALE GENOMIC DNA]</scope>
    <source>
        <strain evidence="3 4">FP101781</strain>
    </source>
</reference>
<dbReference type="OrthoDB" id="2638860at2759"/>
<name>A0A4Y7SGN1_COPMI</name>
<keyword evidence="1" id="KW-1133">Transmembrane helix</keyword>
<evidence type="ECO:0000256" key="1">
    <source>
        <dbReference type="SAM" id="Phobius"/>
    </source>
</evidence>
<comment type="caution">
    <text evidence="3">The sequence shown here is derived from an EMBL/GenBank/DDBJ whole genome shotgun (WGS) entry which is preliminary data.</text>
</comment>
<feature type="transmembrane region" description="Helical" evidence="1">
    <location>
        <begin position="52"/>
        <end position="72"/>
    </location>
</feature>
<dbReference type="AlphaFoldDB" id="A0A4Y7SGN1"/>
<dbReference type="InterPro" id="IPR045340">
    <property type="entry name" value="DUF6533"/>
</dbReference>
<dbReference type="EMBL" id="QPFP01000133">
    <property type="protein sequence ID" value="TEB20728.1"/>
    <property type="molecule type" value="Genomic_DNA"/>
</dbReference>
<dbReference type="Pfam" id="PF20151">
    <property type="entry name" value="DUF6533"/>
    <property type="match status" value="1"/>
</dbReference>
<dbReference type="Proteomes" id="UP000298030">
    <property type="component" value="Unassembled WGS sequence"/>
</dbReference>